<keyword evidence="1" id="KW-0175">Coiled coil</keyword>
<name>A0A6C0CBA8_9ZZZZ</name>
<evidence type="ECO:0000313" key="2">
    <source>
        <dbReference type="EMBL" id="QHT00965.1"/>
    </source>
</evidence>
<dbReference type="AlphaFoldDB" id="A0A6C0CBA8"/>
<proteinExistence type="predicted"/>
<organism evidence="2">
    <name type="scientific">viral metagenome</name>
    <dbReference type="NCBI Taxonomy" id="1070528"/>
    <lineage>
        <taxon>unclassified sequences</taxon>
        <taxon>metagenomes</taxon>
        <taxon>organismal metagenomes</taxon>
    </lineage>
</organism>
<feature type="coiled-coil region" evidence="1">
    <location>
        <begin position="130"/>
        <end position="157"/>
    </location>
</feature>
<evidence type="ECO:0000256" key="1">
    <source>
        <dbReference type="SAM" id="Coils"/>
    </source>
</evidence>
<sequence length="410" mass="48827">MENLQFQFHDPTNIIDFYFIALQYAKDTSIFYSKFLTTLPFKIYSIANVNDIIIIILNSDGELEKVKTTLEKQFGEINSTSVSGNAFSLVMCVDDIMFAKKNNVFKTYDLTLAEETDRQKYSNVDIERYHKRQNSTNEQKSIDYEKLQQEHDATKIKDLAKWKERETKIKEQTYKTYIPRQNFINIFNKTDESHVIFMLNYVLNQILHSCQDAVTLGRCDLLKWRVELIECVWSYADELQYDSLVNRFYNFKSPSNINIINHLRKIYEKNKNICLCRWGMIRQYYEANKNVPADYPIILGNFVTNEFITFMETGFFSREKFVYEVFEKKPIPKRPVFHWIFPDQFNTFSDINGVSNIITSFLRKKKNIKRLVERYECSLLLYMAKIDIHSTIINIPKDILYHIVYFMMAI</sequence>
<reference evidence="2" key="1">
    <citation type="journal article" date="2020" name="Nature">
        <title>Giant virus diversity and host interactions through global metagenomics.</title>
        <authorList>
            <person name="Schulz F."/>
            <person name="Roux S."/>
            <person name="Paez-Espino D."/>
            <person name="Jungbluth S."/>
            <person name="Walsh D.A."/>
            <person name="Denef V.J."/>
            <person name="McMahon K.D."/>
            <person name="Konstantinidis K.T."/>
            <person name="Eloe-Fadrosh E.A."/>
            <person name="Kyrpides N.C."/>
            <person name="Woyke T."/>
        </authorList>
    </citation>
    <scope>NUCLEOTIDE SEQUENCE</scope>
    <source>
        <strain evidence="2">GVMAG-M-3300020192-26</strain>
    </source>
</reference>
<accession>A0A6C0CBA8</accession>
<protein>
    <submittedName>
        <fullName evidence="2">Uncharacterized protein</fullName>
    </submittedName>
</protein>
<dbReference type="EMBL" id="MN739361">
    <property type="protein sequence ID" value="QHT00965.1"/>
    <property type="molecule type" value="Genomic_DNA"/>
</dbReference>